<proteinExistence type="predicted"/>
<organism evidence="1 2">
    <name type="scientific">Rhizophagus irregularis</name>
    <dbReference type="NCBI Taxonomy" id="588596"/>
    <lineage>
        <taxon>Eukaryota</taxon>
        <taxon>Fungi</taxon>
        <taxon>Fungi incertae sedis</taxon>
        <taxon>Mucoromycota</taxon>
        <taxon>Glomeromycotina</taxon>
        <taxon>Glomeromycetes</taxon>
        <taxon>Glomerales</taxon>
        <taxon>Glomeraceae</taxon>
        <taxon>Rhizophagus</taxon>
    </lineage>
</organism>
<protein>
    <submittedName>
        <fullName evidence="1">Uncharacterized protein</fullName>
    </submittedName>
</protein>
<name>A0A2N1N0J7_9GLOM</name>
<evidence type="ECO:0000313" key="1">
    <source>
        <dbReference type="EMBL" id="PKK67443.1"/>
    </source>
</evidence>
<sequence>MDLTYSCSTTRLTNILHRDNDIKHSFDTSLRYLTQILRPIVLQKLDILTREIWYPTIPHKYIDSIKKPSYLAKSLALISLFDFKFDLTIDWKTIGGTHPLEITSRIWIPQR</sequence>
<dbReference type="AlphaFoldDB" id="A0A2N1N0J7"/>
<reference evidence="1 2" key="1">
    <citation type="submission" date="2016-04" db="EMBL/GenBank/DDBJ databases">
        <title>Genome analyses suggest a sexual origin of heterokaryosis in a supposedly ancient asexual fungus.</title>
        <authorList>
            <person name="Ropars J."/>
            <person name="Sedzielewska K."/>
            <person name="Noel J."/>
            <person name="Charron P."/>
            <person name="Farinelli L."/>
            <person name="Marton T."/>
            <person name="Kruger M."/>
            <person name="Pelin A."/>
            <person name="Brachmann A."/>
            <person name="Corradi N."/>
        </authorList>
    </citation>
    <scope>NUCLEOTIDE SEQUENCE [LARGE SCALE GENOMIC DNA]</scope>
    <source>
        <strain evidence="1 2">C2</strain>
    </source>
</reference>
<dbReference type="Proteomes" id="UP000233469">
    <property type="component" value="Unassembled WGS sequence"/>
</dbReference>
<evidence type="ECO:0000313" key="2">
    <source>
        <dbReference type="Proteomes" id="UP000233469"/>
    </source>
</evidence>
<comment type="caution">
    <text evidence="1">The sequence shown here is derived from an EMBL/GenBank/DDBJ whole genome shotgun (WGS) entry which is preliminary data.</text>
</comment>
<reference evidence="1 2" key="2">
    <citation type="submission" date="2017-10" db="EMBL/GenBank/DDBJ databases">
        <title>Extensive intraspecific genome diversity in a model arbuscular mycorrhizal fungus.</title>
        <authorList>
            <person name="Chen E.C.H."/>
            <person name="Morin E."/>
            <person name="Baudet D."/>
            <person name="Noel J."/>
            <person name="Ndikumana S."/>
            <person name="Charron P."/>
            <person name="St-Onge C."/>
            <person name="Giorgi J."/>
            <person name="Grigoriev I.V."/>
            <person name="Roux C."/>
            <person name="Martin F.M."/>
            <person name="Corradi N."/>
        </authorList>
    </citation>
    <scope>NUCLEOTIDE SEQUENCE [LARGE SCALE GENOMIC DNA]</scope>
    <source>
        <strain evidence="1 2">C2</strain>
    </source>
</reference>
<accession>A0A2N1N0J7</accession>
<dbReference type="EMBL" id="LLXL01000959">
    <property type="protein sequence ID" value="PKK67443.1"/>
    <property type="molecule type" value="Genomic_DNA"/>
</dbReference>
<gene>
    <name evidence="1" type="ORF">RhiirC2_783494</name>
</gene>